<dbReference type="Proteomes" id="UP000008044">
    <property type="component" value="Chromosome"/>
</dbReference>
<dbReference type="HOGENOM" id="CLU_2143454_0_0_6"/>
<protein>
    <submittedName>
        <fullName evidence="1">Uncharacterized protein</fullName>
    </submittedName>
</protein>
<name>A0A0H3ID71_PECPM</name>
<proteinExistence type="predicted"/>
<evidence type="ECO:0000313" key="2">
    <source>
        <dbReference type="Proteomes" id="UP000008044"/>
    </source>
</evidence>
<reference evidence="1 2" key="1">
    <citation type="journal article" date="2012" name="J. Bacteriol.">
        <title>Genome sequence of Pectobacterium sp. strain SCC3193.</title>
        <authorList>
            <person name="Koskinen J.P."/>
            <person name="Laine P."/>
            <person name="Niemi O."/>
            <person name="Nykyri J."/>
            <person name="Harjunpaa H."/>
            <person name="Auvinen P."/>
            <person name="Paulin L."/>
            <person name="Pirhonen M."/>
            <person name="Palva T."/>
            <person name="Holm L."/>
        </authorList>
    </citation>
    <scope>NUCLEOTIDE SEQUENCE [LARGE SCALE GENOMIC DNA]</scope>
    <source>
        <strain evidence="1 2">SCC3193</strain>
    </source>
</reference>
<organism evidence="1 2">
    <name type="scientific">Pectobacterium parmentieri</name>
    <dbReference type="NCBI Taxonomy" id="1905730"/>
    <lineage>
        <taxon>Bacteria</taxon>
        <taxon>Pseudomonadati</taxon>
        <taxon>Pseudomonadota</taxon>
        <taxon>Gammaproteobacteria</taxon>
        <taxon>Enterobacterales</taxon>
        <taxon>Pectobacteriaceae</taxon>
        <taxon>Pectobacterium</taxon>
    </lineage>
</organism>
<accession>A0A0H3ID71</accession>
<dbReference type="PATRIC" id="fig|1166016.3.peg.4038"/>
<dbReference type="EMBL" id="CP003415">
    <property type="protein sequence ID" value="AFI92029.1"/>
    <property type="molecule type" value="Genomic_DNA"/>
</dbReference>
<dbReference type="KEGG" id="pec:W5S_3966"/>
<sequence>MEPVLRNDDNTLEALTDSVWLDESTCLVHYTYNAHRQLITVTGRGGSVRRRFTWHDDGLMASHEEASGLLSEYQWQEIADLPRVVAYRNSAGEQLTLEYDFAGQRRGVPVWL</sequence>
<evidence type="ECO:0000313" key="1">
    <source>
        <dbReference type="EMBL" id="AFI92029.1"/>
    </source>
</evidence>
<dbReference type="AlphaFoldDB" id="A0A0H3ID71"/>
<dbReference type="eggNOG" id="COG3209">
    <property type="taxonomic scope" value="Bacteria"/>
</dbReference>
<gene>
    <name evidence="1" type="ordered locus">W5S_3966</name>
</gene>
<dbReference type="STRING" id="1905730.W5S_3966"/>
<dbReference type="Gene3D" id="2.180.10.10">
    <property type="entry name" value="RHS repeat-associated core"/>
    <property type="match status" value="1"/>
</dbReference>